<comment type="caution">
    <text evidence="1">The sequence shown here is derived from an EMBL/GenBank/DDBJ whole genome shotgun (WGS) entry which is preliminary data.</text>
</comment>
<dbReference type="EMBL" id="AHMT02000053">
    <property type="protein sequence ID" value="EQA60957.1"/>
    <property type="molecule type" value="Genomic_DNA"/>
</dbReference>
<accession>V6HVM5</accession>
<gene>
    <name evidence="1" type="ORF">LEP1GSC062_1660</name>
</gene>
<reference evidence="1" key="1">
    <citation type="submission" date="2013-05" db="EMBL/GenBank/DDBJ databases">
        <authorList>
            <person name="Harkins D.M."/>
            <person name="Durkin A.S."/>
            <person name="Brinkac L.M."/>
            <person name="Haft D.H."/>
            <person name="Selengut J.D."/>
            <person name="Sanka R."/>
            <person name="DePew J."/>
            <person name="Purushe J."/>
            <person name="Hartskeerl R.A."/>
            <person name="Ahmed A."/>
            <person name="van der Linden H."/>
            <person name="Goris M.G.A."/>
            <person name="Vinetz J.M."/>
            <person name="Sutton G.G."/>
            <person name="Nierman W.C."/>
            <person name="Fouts D.E."/>
        </authorList>
    </citation>
    <scope>NUCLEOTIDE SEQUENCE [LARGE SCALE GENOMIC DNA]</scope>
    <source>
        <strain evidence="1">L 60</strain>
    </source>
</reference>
<keyword evidence="2" id="KW-1185">Reference proteome</keyword>
<evidence type="ECO:0000313" key="1">
    <source>
        <dbReference type="EMBL" id="EQA60957.1"/>
    </source>
</evidence>
<dbReference type="Proteomes" id="UP000018747">
    <property type="component" value="Unassembled WGS sequence"/>
</dbReference>
<evidence type="ECO:0000313" key="2">
    <source>
        <dbReference type="Proteomes" id="UP000018747"/>
    </source>
</evidence>
<name>V6HVM5_9LEPT</name>
<proteinExistence type="predicted"/>
<protein>
    <submittedName>
        <fullName evidence="1">Uncharacterized protein</fullName>
    </submittedName>
</protein>
<dbReference type="AlphaFoldDB" id="V6HVM5"/>
<organism evidence="1 2">
    <name type="scientific">Leptospira alexanderi serovar Manhao 3 str. L 60</name>
    <dbReference type="NCBI Taxonomy" id="1049759"/>
    <lineage>
        <taxon>Bacteria</taxon>
        <taxon>Pseudomonadati</taxon>
        <taxon>Spirochaetota</taxon>
        <taxon>Spirochaetia</taxon>
        <taxon>Leptospirales</taxon>
        <taxon>Leptospiraceae</taxon>
        <taxon>Leptospira</taxon>
    </lineage>
</organism>
<sequence>MRKNFLKVGITTILEFVRKIVICVSSHILKIDLLLIPT</sequence>